<evidence type="ECO:0000313" key="12">
    <source>
        <dbReference type="Proteomes" id="UP000078368"/>
    </source>
</evidence>
<dbReference type="EMBL" id="LVZK01000001">
    <property type="protein sequence ID" value="OAP86170.1"/>
    <property type="molecule type" value="Genomic_DNA"/>
</dbReference>
<protein>
    <recommendedName>
        <fullName evidence="9">Transport permease protein</fullName>
    </recommendedName>
</protein>
<feature type="transmembrane region" description="Helical" evidence="9">
    <location>
        <begin position="214"/>
        <end position="236"/>
    </location>
</feature>
<dbReference type="GO" id="GO:0043190">
    <property type="term" value="C:ATP-binding cassette (ABC) transporter complex"/>
    <property type="evidence" value="ECO:0007669"/>
    <property type="project" value="InterPro"/>
</dbReference>
<keyword evidence="12" id="KW-1185">Reference proteome</keyword>
<name>A0A179B3Y4_9ACTO</name>
<keyword evidence="3 9" id="KW-0813">Transport</keyword>
<keyword evidence="4 9" id="KW-1003">Cell membrane</keyword>
<accession>A0A179B3Y4</accession>
<dbReference type="PROSITE" id="PS51012">
    <property type="entry name" value="ABC_TM2"/>
    <property type="match status" value="1"/>
</dbReference>
<feature type="transmembrane region" description="Helical" evidence="9">
    <location>
        <begin position="20"/>
        <end position="38"/>
    </location>
</feature>
<feature type="domain" description="ABC transmembrane type-2" evidence="10">
    <location>
        <begin position="10"/>
        <end position="239"/>
    </location>
</feature>
<evidence type="ECO:0000256" key="2">
    <source>
        <dbReference type="ARBA" id="ARBA00007783"/>
    </source>
</evidence>
<dbReference type="InterPro" id="IPR051449">
    <property type="entry name" value="ABC-2_transporter_component"/>
</dbReference>
<evidence type="ECO:0000256" key="4">
    <source>
        <dbReference type="ARBA" id="ARBA00022475"/>
    </source>
</evidence>
<organism evidence="11 12">
    <name type="scientific">Peptidiphaga gingivicola</name>
    <dbReference type="NCBI Taxonomy" id="2741497"/>
    <lineage>
        <taxon>Bacteria</taxon>
        <taxon>Bacillati</taxon>
        <taxon>Actinomycetota</taxon>
        <taxon>Actinomycetes</taxon>
        <taxon>Actinomycetales</taxon>
        <taxon>Actinomycetaceae</taxon>
        <taxon>Peptidiphaga</taxon>
    </lineage>
</organism>
<evidence type="ECO:0000256" key="3">
    <source>
        <dbReference type="ARBA" id="ARBA00022448"/>
    </source>
</evidence>
<gene>
    <name evidence="11" type="ORF">A4H34_03065</name>
</gene>
<dbReference type="OrthoDB" id="9776218at2"/>
<keyword evidence="6 9" id="KW-1133">Transmembrane helix</keyword>
<evidence type="ECO:0000256" key="1">
    <source>
        <dbReference type="ARBA" id="ARBA00004651"/>
    </source>
</evidence>
<dbReference type="PANTHER" id="PTHR30294:SF38">
    <property type="entry name" value="TRANSPORT PERMEASE PROTEIN"/>
    <property type="match status" value="1"/>
</dbReference>
<evidence type="ECO:0000256" key="8">
    <source>
        <dbReference type="ARBA" id="ARBA00023251"/>
    </source>
</evidence>
<comment type="caution">
    <text evidence="11">The sequence shown here is derived from an EMBL/GenBank/DDBJ whole genome shotgun (WGS) entry which is preliminary data.</text>
</comment>
<dbReference type="InterPro" id="IPR000412">
    <property type="entry name" value="ABC_2_transport"/>
</dbReference>
<feature type="transmembrane region" description="Helical" evidence="9">
    <location>
        <begin position="124"/>
        <end position="146"/>
    </location>
</feature>
<dbReference type="GO" id="GO:0140359">
    <property type="term" value="F:ABC-type transporter activity"/>
    <property type="evidence" value="ECO:0007669"/>
    <property type="project" value="InterPro"/>
</dbReference>
<dbReference type="PIRSF" id="PIRSF006648">
    <property type="entry name" value="DrrB"/>
    <property type="match status" value="1"/>
</dbReference>
<feature type="transmembrane region" description="Helical" evidence="9">
    <location>
        <begin position="91"/>
        <end position="118"/>
    </location>
</feature>
<feature type="transmembrane region" description="Helical" evidence="9">
    <location>
        <begin position="50"/>
        <end position="70"/>
    </location>
</feature>
<dbReference type="Pfam" id="PF01061">
    <property type="entry name" value="ABC2_membrane"/>
    <property type="match status" value="1"/>
</dbReference>
<proteinExistence type="inferred from homology"/>
<keyword evidence="5 9" id="KW-0812">Transmembrane</keyword>
<dbReference type="AlphaFoldDB" id="A0A179B3Y4"/>
<reference evidence="11 12" key="1">
    <citation type="submission" date="2016-04" db="EMBL/GenBank/DDBJ databases">
        <title>Peptidophaga gingivicola gen. nov., sp. nov., isolated from human subgingival plaque.</title>
        <authorList>
            <person name="Beall C.J."/>
            <person name="Mokrzan E.M."/>
            <person name="Griffen A.L."/>
            <person name="Leys E.J."/>
        </authorList>
    </citation>
    <scope>NUCLEOTIDE SEQUENCE [LARGE SCALE GENOMIC DNA]</scope>
    <source>
        <strain evidence="11 12">BA112</strain>
    </source>
</reference>
<comment type="subcellular location">
    <subcellularLocation>
        <location evidence="1 9">Cell membrane</location>
        <topology evidence="1 9">Multi-pass membrane protein</topology>
    </subcellularLocation>
</comment>
<feature type="transmembrane region" description="Helical" evidence="9">
    <location>
        <begin position="158"/>
        <end position="176"/>
    </location>
</feature>
<evidence type="ECO:0000256" key="9">
    <source>
        <dbReference type="RuleBase" id="RU361157"/>
    </source>
</evidence>
<dbReference type="STRING" id="1823756.A4H34_03065"/>
<evidence type="ECO:0000256" key="7">
    <source>
        <dbReference type="ARBA" id="ARBA00023136"/>
    </source>
</evidence>
<evidence type="ECO:0000256" key="6">
    <source>
        <dbReference type="ARBA" id="ARBA00022989"/>
    </source>
</evidence>
<dbReference type="InterPro" id="IPR013525">
    <property type="entry name" value="ABC2_TM"/>
</dbReference>
<dbReference type="PANTHER" id="PTHR30294">
    <property type="entry name" value="MEMBRANE COMPONENT OF ABC TRANSPORTER YHHJ-RELATED"/>
    <property type="match status" value="1"/>
</dbReference>
<evidence type="ECO:0000259" key="10">
    <source>
        <dbReference type="PROSITE" id="PS51012"/>
    </source>
</evidence>
<dbReference type="RefSeq" id="WP_064231035.1">
    <property type="nucleotide sequence ID" value="NZ_LVZK01000001.1"/>
</dbReference>
<keyword evidence="7 9" id="KW-0472">Membrane</keyword>
<evidence type="ECO:0000256" key="5">
    <source>
        <dbReference type="ARBA" id="ARBA00022692"/>
    </source>
</evidence>
<dbReference type="InterPro" id="IPR047817">
    <property type="entry name" value="ABC2_TM_bact-type"/>
</dbReference>
<dbReference type="Proteomes" id="UP000078368">
    <property type="component" value="Unassembled WGS sequence"/>
</dbReference>
<dbReference type="GO" id="GO:0046677">
    <property type="term" value="P:response to antibiotic"/>
    <property type="evidence" value="ECO:0007669"/>
    <property type="project" value="UniProtKB-KW"/>
</dbReference>
<evidence type="ECO:0000313" key="11">
    <source>
        <dbReference type="EMBL" id="OAP86170.1"/>
    </source>
</evidence>
<keyword evidence="8" id="KW-0046">Antibiotic resistance</keyword>
<sequence>MTLAIAARVARQLRHDPRTLALVTFVPSILAWLVHQIFDGEEPISSQVEMTLLAMFPLLLMFLLTAVATVRERSGGTLERLMAAPIRKMDVIGGYALAYGVLAVGQSSLLTAVCYWGLDMQLKGGIAWMLLVSLTTAMLGIALGLLASAVSRSEFQAVQFMPIVVVPQVLLCGLLGPREDMAGWLEGLSNAMPLTWAVEALQEVAEFPDLTSHYWTSLAIVAAFAAAALSLASLTLRRRTE</sequence>
<comment type="similarity">
    <text evidence="2 9">Belongs to the ABC-2 integral membrane protein family.</text>
</comment>